<dbReference type="GO" id="GO:0003735">
    <property type="term" value="F:structural constituent of ribosome"/>
    <property type="evidence" value="ECO:0007669"/>
    <property type="project" value="InterPro"/>
</dbReference>
<dbReference type="SUPFAM" id="SSF50104">
    <property type="entry name" value="Translation proteins SH3-like domain"/>
    <property type="match status" value="1"/>
</dbReference>
<name>A0A858PXN2_9RICK</name>
<accession>A0A858PXN2</accession>
<dbReference type="Pfam" id="PF00181">
    <property type="entry name" value="Ribosomal_L2_N"/>
    <property type="match status" value="1"/>
</dbReference>
<reference evidence="11 12" key="1">
    <citation type="journal article" date="2020" name="Pathogens">
        <title>First Whole Genome Sequence of Anaplasma platys, an Obligate Intracellular Rickettsial Pathogen of Dogs.</title>
        <authorList>
            <person name="Llanes A."/>
            <person name="Rajeev S."/>
        </authorList>
    </citation>
    <scope>NUCLEOTIDE SEQUENCE [LARGE SCALE GENOMIC DNA]</scope>
    <source>
        <strain evidence="11 12">S3</strain>
    </source>
</reference>
<evidence type="ECO:0000259" key="10">
    <source>
        <dbReference type="SMART" id="SM01383"/>
    </source>
</evidence>
<organism evidence="11 12">
    <name type="scientific">Anaplasma platys</name>
    <dbReference type="NCBI Taxonomy" id="949"/>
    <lineage>
        <taxon>Bacteria</taxon>
        <taxon>Pseudomonadati</taxon>
        <taxon>Pseudomonadota</taxon>
        <taxon>Alphaproteobacteria</taxon>
        <taxon>Rickettsiales</taxon>
        <taxon>Anaplasmataceae</taxon>
        <taxon>Anaplasma</taxon>
    </lineage>
</organism>
<dbReference type="GO" id="GO:0002181">
    <property type="term" value="P:cytoplasmic translation"/>
    <property type="evidence" value="ECO:0007669"/>
    <property type="project" value="TreeGrafter"/>
</dbReference>
<comment type="function">
    <text evidence="7">One of the primary rRNA binding proteins. Required for association of the 30S and 50S subunits to form the 70S ribosome, for tRNA binding and peptide bond formation. It has been suggested to have peptidyltransferase activity; this is somewhat controversial. Makes several contacts with the 16S rRNA in the 70S ribosome.</text>
</comment>
<proteinExistence type="inferred from homology"/>
<gene>
    <name evidence="7 11" type="primary">rplB</name>
    <name evidence="11" type="ORF">ANPL_01210</name>
</gene>
<evidence type="ECO:0000259" key="9">
    <source>
        <dbReference type="SMART" id="SM01382"/>
    </source>
</evidence>
<feature type="domain" description="Large ribosomal subunit protein uL2 RNA-binding" evidence="10">
    <location>
        <begin position="42"/>
        <end position="118"/>
    </location>
</feature>
<evidence type="ECO:0000256" key="2">
    <source>
        <dbReference type="ARBA" id="ARBA00022730"/>
    </source>
</evidence>
<evidence type="ECO:0000256" key="3">
    <source>
        <dbReference type="ARBA" id="ARBA00022884"/>
    </source>
</evidence>
<evidence type="ECO:0000313" key="11">
    <source>
        <dbReference type="EMBL" id="QJC27351.1"/>
    </source>
</evidence>
<dbReference type="FunFam" id="4.10.950.10:FF:000001">
    <property type="entry name" value="50S ribosomal protein L2"/>
    <property type="match status" value="1"/>
</dbReference>
<keyword evidence="4 7" id="KW-0689">Ribosomal protein</keyword>
<evidence type="ECO:0000256" key="4">
    <source>
        <dbReference type="ARBA" id="ARBA00022980"/>
    </source>
</evidence>
<dbReference type="SMART" id="SM01383">
    <property type="entry name" value="Ribosomal_L2"/>
    <property type="match status" value="1"/>
</dbReference>
<dbReference type="EMBL" id="CP046391">
    <property type="protein sequence ID" value="QJC27351.1"/>
    <property type="molecule type" value="Genomic_DNA"/>
</dbReference>
<dbReference type="SUPFAM" id="SSF50249">
    <property type="entry name" value="Nucleic acid-binding proteins"/>
    <property type="match status" value="1"/>
</dbReference>
<dbReference type="InterPro" id="IPR012340">
    <property type="entry name" value="NA-bd_OB-fold"/>
</dbReference>
<dbReference type="PANTHER" id="PTHR13691:SF5">
    <property type="entry name" value="LARGE RIBOSOMAL SUBUNIT PROTEIN UL2M"/>
    <property type="match status" value="1"/>
</dbReference>
<dbReference type="PANTHER" id="PTHR13691">
    <property type="entry name" value="RIBOSOMAL PROTEIN L2"/>
    <property type="match status" value="1"/>
</dbReference>
<dbReference type="InterPro" id="IPR002171">
    <property type="entry name" value="Ribosomal_uL2"/>
</dbReference>
<evidence type="ECO:0000256" key="1">
    <source>
        <dbReference type="ARBA" id="ARBA00005636"/>
    </source>
</evidence>
<dbReference type="GO" id="GO:0015934">
    <property type="term" value="C:large ribosomal subunit"/>
    <property type="evidence" value="ECO:0007669"/>
    <property type="project" value="InterPro"/>
</dbReference>
<dbReference type="AlphaFoldDB" id="A0A858PXN2"/>
<evidence type="ECO:0000256" key="8">
    <source>
        <dbReference type="SAM" id="MobiDB-lite"/>
    </source>
</evidence>
<dbReference type="InterPro" id="IPR014722">
    <property type="entry name" value="Rib_uL2_dom2"/>
</dbReference>
<dbReference type="HAMAP" id="MF_01320_B">
    <property type="entry name" value="Ribosomal_uL2_B"/>
    <property type="match status" value="1"/>
</dbReference>
<dbReference type="InterPro" id="IPR005880">
    <property type="entry name" value="Ribosomal_uL2_bac/org-type"/>
</dbReference>
<dbReference type="Gene3D" id="2.40.50.140">
    <property type="entry name" value="Nucleic acid-binding proteins"/>
    <property type="match status" value="1"/>
</dbReference>
<keyword evidence="5 7" id="KW-0687">Ribonucleoprotein</keyword>
<dbReference type="InterPro" id="IPR022671">
    <property type="entry name" value="Ribosomal_uL2_CS"/>
</dbReference>
<dbReference type="KEGG" id="aplt:ANPL_01210"/>
<dbReference type="SMART" id="SM01382">
    <property type="entry name" value="Ribosomal_L2_C"/>
    <property type="match status" value="1"/>
</dbReference>
<dbReference type="InterPro" id="IPR022666">
    <property type="entry name" value="Ribosomal_uL2_RNA-bd_dom"/>
</dbReference>
<evidence type="ECO:0000313" key="12">
    <source>
        <dbReference type="Proteomes" id="UP000500930"/>
    </source>
</evidence>
<protein>
    <recommendedName>
        <fullName evidence="6 7">Large ribosomal subunit protein uL2</fullName>
    </recommendedName>
</protein>
<dbReference type="NCBIfam" id="TIGR01171">
    <property type="entry name" value="rplB_bact"/>
    <property type="match status" value="1"/>
</dbReference>
<evidence type="ECO:0000256" key="7">
    <source>
        <dbReference type="HAMAP-Rule" id="MF_01320"/>
    </source>
</evidence>
<dbReference type="FunFam" id="2.30.30.30:FF:000001">
    <property type="entry name" value="50S ribosomal protein L2"/>
    <property type="match status" value="1"/>
</dbReference>
<dbReference type="Gene3D" id="2.30.30.30">
    <property type="match status" value="1"/>
</dbReference>
<keyword evidence="2 7" id="KW-0699">rRNA-binding</keyword>
<comment type="similarity">
    <text evidence="1 7">Belongs to the universal ribosomal protein uL2 family.</text>
</comment>
<dbReference type="GO" id="GO:0016740">
    <property type="term" value="F:transferase activity"/>
    <property type="evidence" value="ECO:0007669"/>
    <property type="project" value="InterPro"/>
</dbReference>
<sequence length="276" mass="29793">MSLRVLNSITPALRGTVLVDKTKLWRGRPERSLVAGKMSSGGRNARGVITVRHRGGGHRKLYRIVDFKRNKEDVPATVQRLEYDPNRTAFLALVCYEDGELSYILAPNGLKQGDVVVAGSGSDILPGNCMRLALIPSGTFVHNIEMRPGGGGVIARAAGSYAQVMGRDGSYVILRLSSGEMRRILAVCRATIGVVSNLDNRNVKLGKAGRSRWLGLRPKVRGVAMNPVDHPHGGGEGKTSGGRNSVTPWGVPTKGKKTRKKGKSSDKYIKVSSVKR</sequence>
<comment type="subunit">
    <text evidence="7">Part of the 50S ribosomal subunit. Forms a bridge to the 30S subunit in the 70S ribosome.</text>
</comment>
<evidence type="ECO:0000256" key="6">
    <source>
        <dbReference type="ARBA" id="ARBA00035242"/>
    </source>
</evidence>
<feature type="domain" description="Large ribosomal subunit protein uL2 C-terminal" evidence="9">
    <location>
        <begin position="124"/>
        <end position="252"/>
    </location>
</feature>
<dbReference type="Pfam" id="PF03947">
    <property type="entry name" value="Ribosomal_L2_C"/>
    <property type="match status" value="1"/>
</dbReference>
<keyword evidence="3 7" id="KW-0694">RNA-binding</keyword>
<keyword evidence="12" id="KW-1185">Reference proteome</keyword>
<dbReference type="RefSeq" id="WP_169193000.1">
    <property type="nucleotide sequence ID" value="NZ_CP046391.1"/>
</dbReference>
<dbReference type="InterPro" id="IPR014726">
    <property type="entry name" value="Ribosomal_uL2_dom3"/>
</dbReference>
<dbReference type="Gene3D" id="4.10.950.10">
    <property type="entry name" value="Ribosomal protein L2, domain 3"/>
    <property type="match status" value="1"/>
</dbReference>
<feature type="region of interest" description="Disordered" evidence="8">
    <location>
        <begin position="224"/>
        <end position="276"/>
    </location>
</feature>
<evidence type="ECO:0000256" key="5">
    <source>
        <dbReference type="ARBA" id="ARBA00023274"/>
    </source>
</evidence>
<dbReference type="PIRSF" id="PIRSF002158">
    <property type="entry name" value="Ribosomal_L2"/>
    <property type="match status" value="1"/>
</dbReference>
<dbReference type="Proteomes" id="UP000500930">
    <property type="component" value="Chromosome"/>
</dbReference>
<dbReference type="PROSITE" id="PS00467">
    <property type="entry name" value="RIBOSOMAL_L2"/>
    <property type="match status" value="1"/>
</dbReference>
<dbReference type="InterPro" id="IPR022669">
    <property type="entry name" value="Ribosomal_uL2_C"/>
</dbReference>
<dbReference type="InterPro" id="IPR008991">
    <property type="entry name" value="Translation_prot_SH3-like_sf"/>
</dbReference>
<dbReference type="GO" id="GO:0019843">
    <property type="term" value="F:rRNA binding"/>
    <property type="evidence" value="ECO:0007669"/>
    <property type="project" value="UniProtKB-UniRule"/>
</dbReference>